<protein>
    <recommendedName>
        <fullName evidence="1">DUF8212 domain-containing protein</fullName>
    </recommendedName>
</protein>
<keyword evidence="3" id="KW-1185">Reference proteome</keyword>
<evidence type="ECO:0000313" key="3">
    <source>
        <dbReference type="Proteomes" id="UP000559256"/>
    </source>
</evidence>
<dbReference type="OrthoDB" id="2688706at2759"/>
<dbReference type="EMBL" id="JAACJM010000041">
    <property type="protein sequence ID" value="KAF5361241.1"/>
    <property type="molecule type" value="Genomic_DNA"/>
</dbReference>
<name>A0A8H5GAI7_9AGAR</name>
<evidence type="ECO:0000259" key="1">
    <source>
        <dbReference type="Pfam" id="PF26640"/>
    </source>
</evidence>
<sequence>MAVAGEVRDEYGIFLTGAGNEGKVVSSWRKRREVSAVTGIPVDVFEERVIDKYGVAQRMSWAAFRETTRPEDQAYCLLGIFGVSISPIYGEGDVKAFTRLQQEVIRISNDRSIFAWVAAPPTEEELEEERQNMYTHSAAKKDKSRGLLARSPYEFRMPGNVQASNVELIGNKSSYSFSNNSLHIHLPLNPTSSSSGHSGEDIFLAHLLCQSPRSGSYLTVYLQKTSRHQYVRYYADEVFLMNSPLAMDHGQRASSHRAQGSNLEYIQRSRIVDVTI</sequence>
<gene>
    <name evidence="2" type="ORF">D9758_010315</name>
</gene>
<dbReference type="Proteomes" id="UP000559256">
    <property type="component" value="Unassembled WGS sequence"/>
</dbReference>
<dbReference type="PANTHER" id="PTHR10622">
    <property type="entry name" value="HET DOMAIN-CONTAINING PROTEIN"/>
    <property type="match status" value="1"/>
</dbReference>
<dbReference type="InterPro" id="IPR058525">
    <property type="entry name" value="DUF8212"/>
</dbReference>
<feature type="domain" description="DUF8212" evidence="1">
    <location>
        <begin position="95"/>
        <end position="167"/>
    </location>
</feature>
<organism evidence="2 3">
    <name type="scientific">Tetrapyrgos nigripes</name>
    <dbReference type="NCBI Taxonomy" id="182062"/>
    <lineage>
        <taxon>Eukaryota</taxon>
        <taxon>Fungi</taxon>
        <taxon>Dikarya</taxon>
        <taxon>Basidiomycota</taxon>
        <taxon>Agaricomycotina</taxon>
        <taxon>Agaricomycetes</taxon>
        <taxon>Agaricomycetidae</taxon>
        <taxon>Agaricales</taxon>
        <taxon>Marasmiineae</taxon>
        <taxon>Marasmiaceae</taxon>
        <taxon>Tetrapyrgos</taxon>
    </lineage>
</organism>
<reference evidence="2 3" key="1">
    <citation type="journal article" date="2020" name="ISME J.">
        <title>Uncovering the hidden diversity of litter-decomposition mechanisms in mushroom-forming fungi.</title>
        <authorList>
            <person name="Floudas D."/>
            <person name="Bentzer J."/>
            <person name="Ahren D."/>
            <person name="Johansson T."/>
            <person name="Persson P."/>
            <person name="Tunlid A."/>
        </authorList>
    </citation>
    <scope>NUCLEOTIDE SEQUENCE [LARGE SCALE GENOMIC DNA]</scope>
    <source>
        <strain evidence="2 3">CBS 291.85</strain>
    </source>
</reference>
<dbReference type="PANTHER" id="PTHR10622:SF12">
    <property type="entry name" value="HET DOMAIN-CONTAINING PROTEIN"/>
    <property type="match status" value="1"/>
</dbReference>
<dbReference type="AlphaFoldDB" id="A0A8H5GAI7"/>
<evidence type="ECO:0000313" key="2">
    <source>
        <dbReference type="EMBL" id="KAF5361241.1"/>
    </source>
</evidence>
<accession>A0A8H5GAI7</accession>
<dbReference type="Pfam" id="PF26640">
    <property type="entry name" value="DUF8212"/>
    <property type="match status" value="1"/>
</dbReference>
<proteinExistence type="predicted"/>
<comment type="caution">
    <text evidence="2">The sequence shown here is derived from an EMBL/GenBank/DDBJ whole genome shotgun (WGS) entry which is preliminary data.</text>
</comment>